<dbReference type="PRINTS" id="PR00035">
    <property type="entry name" value="HTHGNTR"/>
</dbReference>
<evidence type="ECO:0000256" key="2">
    <source>
        <dbReference type="ARBA" id="ARBA00023125"/>
    </source>
</evidence>
<dbReference type="GO" id="GO:0003677">
    <property type="term" value="F:DNA binding"/>
    <property type="evidence" value="ECO:0007669"/>
    <property type="project" value="UniProtKB-KW"/>
</dbReference>
<reference evidence="5 6" key="1">
    <citation type="submission" date="2020-07" db="EMBL/GenBank/DDBJ databases">
        <title>Sequencing the genomes of 1000 actinobacteria strains.</title>
        <authorList>
            <person name="Klenk H.-P."/>
        </authorList>
    </citation>
    <scope>NUCLEOTIDE SEQUENCE [LARGE SCALE GENOMIC DNA]</scope>
    <source>
        <strain evidence="5 6">DSM 24662</strain>
    </source>
</reference>
<sequence>MSIQERADGWEPAPIGRVTAPLREQVIAAMRSAILDFHLRPGQRLVERELIDRFAVSRTTIREALRDLAAEGLVTVIPQKGAIVAAPSPEEAADLYDVRAHLESLTVAKFVERATPEQVARLRHAVDEMQKLIAAAPDDTPGMLRAKDDYYEILIEGAGSAVLRQVLVTVQARVRTLRAASLGASGRPAEAVREITAIVDAIERRDVEEASRLSIEHVQNAAKTALAAISVDE</sequence>
<dbReference type="SMART" id="SM00345">
    <property type="entry name" value="HTH_GNTR"/>
    <property type="match status" value="1"/>
</dbReference>
<keyword evidence="6" id="KW-1185">Reference proteome</keyword>
<accession>A0A7Y9KK66</accession>
<dbReference type="InterPro" id="IPR011711">
    <property type="entry name" value="GntR_C"/>
</dbReference>
<dbReference type="PROSITE" id="PS50949">
    <property type="entry name" value="HTH_GNTR"/>
    <property type="match status" value="1"/>
</dbReference>
<dbReference type="Pfam" id="PF00392">
    <property type="entry name" value="GntR"/>
    <property type="match status" value="1"/>
</dbReference>
<evidence type="ECO:0000256" key="1">
    <source>
        <dbReference type="ARBA" id="ARBA00023015"/>
    </source>
</evidence>
<dbReference type="SMART" id="SM00895">
    <property type="entry name" value="FCD"/>
    <property type="match status" value="1"/>
</dbReference>
<organism evidence="5 6">
    <name type="scientific">Microbacterium immunditiarum</name>
    <dbReference type="NCBI Taxonomy" id="337480"/>
    <lineage>
        <taxon>Bacteria</taxon>
        <taxon>Bacillati</taxon>
        <taxon>Actinomycetota</taxon>
        <taxon>Actinomycetes</taxon>
        <taxon>Micrococcales</taxon>
        <taxon>Microbacteriaceae</taxon>
        <taxon>Microbacterium</taxon>
    </lineage>
</organism>
<dbReference type="SUPFAM" id="SSF48008">
    <property type="entry name" value="GntR ligand-binding domain-like"/>
    <property type="match status" value="1"/>
</dbReference>
<dbReference type="SUPFAM" id="SSF46785">
    <property type="entry name" value="Winged helix' DNA-binding domain"/>
    <property type="match status" value="1"/>
</dbReference>
<evidence type="ECO:0000259" key="4">
    <source>
        <dbReference type="PROSITE" id="PS50949"/>
    </source>
</evidence>
<dbReference type="InterPro" id="IPR036390">
    <property type="entry name" value="WH_DNA-bd_sf"/>
</dbReference>
<dbReference type="Pfam" id="PF07729">
    <property type="entry name" value="FCD"/>
    <property type="match status" value="1"/>
</dbReference>
<dbReference type="Proteomes" id="UP000576969">
    <property type="component" value="Unassembled WGS sequence"/>
</dbReference>
<dbReference type="EMBL" id="JACCBV010000001">
    <property type="protein sequence ID" value="NYE18519.1"/>
    <property type="molecule type" value="Genomic_DNA"/>
</dbReference>
<dbReference type="CDD" id="cd07377">
    <property type="entry name" value="WHTH_GntR"/>
    <property type="match status" value="1"/>
</dbReference>
<evidence type="ECO:0000256" key="3">
    <source>
        <dbReference type="ARBA" id="ARBA00023163"/>
    </source>
</evidence>
<evidence type="ECO:0000313" key="5">
    <source>
        <dbReference type="EMBL" id="NYE18519.1"/>
    </source>
</evidence>
<protein>
    <submittedName>
        <fullName evidence="5">DNA-binding GntR family transcriptional regulator</fullName>
    </submittedName>
</protein>
<dbReference type="InterPro" id="IPR000524">
    <property type="entry name" value="Tscrpt_reg_HTH_GntR"/>
</dbReference>
<name>A0A7Y9KK66_9MICO</name>
<dbReference type="RefSeq" id="WP_218852845.1">
    <property type="nucleotide sequence ID" value="NZ_JACCBV010000001.1"/>
</dbReference>
<dbReference type="InterPro" id="IPR036388">
    <property type="entry name" value="WH-like_DNA-bd_sf"/>
</dbReference>
<dbReference type="Gene3D" id="1.20.120.530">
    <property type="entry name" value="GntR ligand-binding domain-like"/>
    <property type="match status" value="1"/>
</dbReference>
<keyword evidence="3" id="KW-0804">Transcription</keyword>
<dbReference type="PANTHER" id="PTHR43537:SF24">
    <property type="entry name" value="GLUCONATE OPERON TRANSCRIPTIONAL REPRESSOR"/>
    <property type="match status" value="1"/>
</dbReference>
<comment type="caution">
    <text evidence="5">The sequence shown here is derived from an EMBL/GenBank/DDBJ whole genome shotgun (WGS) entry which is preliminary data.</text>
</comment>
<evidence type="ECO:0000313" key="6">
    <source>
        <dbReference type="Proteomes" id="UP000576969"/>
    </source>
</evidence>
<proteinExistence type="predicted"/>
<dbReference type="GO" id="GO:0003700">
    <property type="term" value="F:DNA-binding transcription factor activity"/>
    <property type="evidence" value="ECO:0007669"/>
    <property type="project" value="InterPro"/>
</dbReference>
<keyword evidence="2 5" id="KW-0238">DNA-binding</keyword>
<keyword evidence="1" id="KW-0805">Transcription regulation</keyword>
<gene>
    <name evidence="5" type="ORF">BJ991_000547</name>
</gene>
<dbReference type="PANTHER" id="PTHR43537">
    <property type="entry name" value="TRANSCRIPTIONAL REGULATOR, GNTR FAMILY"/>
    <property type="match status" value="1"/>
</dbReference>
<dbReference type="InterPro" id="IPR008920">
    <property type="entry name" value="TF_FadR/GntR_C"/>
</dbReference>
<feature type="domain" description="HTH gntR-type" evidence="4">
    <location>
        <begin position="20"/>
        <end position="87"/>
    </location>
</feature>
<dbReference type="Gene3D" id="1.10.10.10">
    <property type="entry name" value="Winged helix-like DNA-binding domain superfamily/Winged helix DNA-binding domain"/>
    <property type="match status" value="1"/>
</dbReference>
<dbReference type="AlphaFoldDB" id="A0A7Y9KK66"/>